<dbReference type="AlphaFoldDB" id="A0A8K0TS14"/>
<accession>A0A8K0TS14</accession>
<feature type="region of interest" description="Disordered" evidence="1">
    <location>
        <begin position="219"/>
        <end position="254"/>
    </location>
</feature>
<dbReference type="EMBL" id="JAGPXD010000001">
    <property type="protein sequence ID" value="KAH7377140.1"/>
    <property type="molecule type" value="Genomic_DNA"/>
</dbReference>
<feature type="compositionally biased region" description="Basic and acidic residues" evidence="1">
    <location>
        <begin position="235"/>
        <end position="245"/>
    </location>
</feature>
<comment type="caution">
    <text evidence="2">The sequence shown here is derived from an EMBL/GenBank/DDBJ whole genome shotgun (WGS) entry which is preliminary data.</text>
</comment>
<evidence type="ECO:0000313" key="3">
    <source>
        <dbReference type="Proteomes" id="UP000813385"/>
    </source>
</evidence>
<feature type="compositionally biased region" description="Basic and acidic residues" evidence="1">
    <location>
        <begin position="103"/>
        <end position="120"/>
    </location>
</feature>
<protein>
    <submittedName>
        <fullName evidence="2">Uncharacterized protein</fullName>
    </submittedName>
</protein>
<organism evidence="2 3">
    <name type="scientific">Plectosphaerella cucumerina</name>
    <dbReference type="NCBI Taxonomy" id="40658"/>
    <lineage>
        <taxon>Eukaryota</taxon>
        <taxon>Fungi</taxon>
        <taxon>Dikarya</taxon>
        <taxon>Ascomycota</taxon>
        <taxon>Pezizomycotina</taxon>
        <taxon>Sordariomycetes</taxon>
        <taxon>Hypocreomycetidae</taxon>
        <taxon>Glomerellales</taxon>
        <taxon>Plectosphaerellaceae</taxon>
        <taxon>Plectosphaerella</taxon>
    </lineage>
</organism>
<feature type="region of interest" description="Disordered" evidence="1">
    <location>
        <begin position="57"/>
        <end position="137"/>
    </location>
</feature>
<evidence type="ECO:0000256" key="1">
    <source>
        <dbReference type="SAM" id="MobiDB-lite"/>
    </source>
</evidence>
<gene>
    <name evidence="2" type="ORF">B0T11DRAFT_27690</name>
</gene>
<dbReference type="Proteomes" id="UP000813385">
    <property type="component" value="Unassembled WGS sequence"/>
</dbReference>
<name>A0A8K0TS14_9PEZI</name>
<reference evidence="2" key="1">
    <citation type="journal article" date="2021" name="Nat. Commun.">
        <title>Genetic determinants of endophytism in the Arabidopsis root mycobiome.</title>
        <authorList>
            <person name="Mesny F."/>
            <person name="Miyauchi S."/>
            <person name="Thiergart T."/>
            <person name="Pickel B."/>
            <person name="Atanasova L."/>
            <person name="Karlsson M."/>
            <person name="Huettel B."/>
            <person name="Barry K.W."/>
            <person name="Haridas S."/>
            <person name="Chen C."/>
            <person name="Bauer D."/>
            <person name="Andreopoulos W."/>
            <person name="Pangilinan J."/>
            <person name="LaButti K."/>
            <person name="Riley R."/>
            <person name="Lipzen A."/>
            <person name="Clum A."/>
            <person name="Drula E."/>
            <person name="Henrissat B."/>
            <person name="Kohler A."/>
            <person name="Grigoriev I.V."/>
            <person name="Martin F.M."/>
            <person name="Hacquard S."/>
        </authorList>
    </citation>
    <scope>NUCLEOTIDE SEQUENCE</scope>
    <source>
        <strain evidence="2">MPI-CAGE-AT-0016</strain>
    </source>
</reference>
<sequence>MASPTRAPMPRPSRLPCFGLRVMEQGSCWRIWRAKMRPTHRTSSNICSCSSPGRASFMNQRSHHLPRKPPLPCRHPPRQWTSSARRTAPRAGGGSTNRRRRPVAQEKGRGGVWRKEDSRQVRRVMPSPAHRTSRPKAATALSKAALRATPTVAWAVLTTLWQCWPQARFRTSFLLIRCWSTLTPWDSSLVSSQRATRHASLTRPPDDWCRDALSQDTQQHLPPLLPDSRTPDVASEQRHVGHGEDSTSSDLPDLGRVDSASRCFDAVDLADYDIRMELEARVRDLNAKVWDLAVLMGRWGNGRMVS</sequence>
<proteinExistence type="predicted"/>
<evidence type="ECO:0000313" key="2">
    <source>
        <dbReference type="EMBL" id="KAH7377140.1"/>
    </source>
</evidence>
<keyword evidence="3" id="KW-1185">Reference proteome</keyword>